<name>A0A2T0GRX5_ACTMO</name>
<dbReference type="AlphaFoldDB" id="A0A2T0GRX5"/>
<organism evidence="2 3">
    <name type="scientific">Actinopolyspora mortivallis</name>
    <dbReference type="NCBI Taxonomy" id="33906"/>
    <lineage>
        <taxon>Bacteria</taxon>
        <taxon>Bacillati</taxon>
        <taxon>Actinomycetota</taxon>
        <taxon>Actinomycetes</taxon>
        <taxon>Actinopolysporales</taxon>
        <taxon>Actinopolysporaceae</taxon>
        <taxon>Actinopolyspora</taxon>
    </lineage>
</organism>
<dbReference type="EMBL" id="PVSR01000052">
    <property type="protein sequence ID" value="PRW61872.1"/>
    <property type="molecule type" value="Genomic_DNA"/>
</dbReference>
<gene>
    <name evidence="2" type="ORF">CEP50_18440</name>
</gene>
<evidence type="ECO:0000313" key="2">
    <source>
        <dbReference type="EMBL" id="PRW61872.1"/>
    </source>
</evidence>
<feature type="region of interest" description="Disordered" evidence="1">
    <location>
        <begin position="1"/>
        <end position="34"/>
    </location>
</feature>
<comment type="caution">
    <text evidence="2">The sequence shown here is derived from an EMBL/GenBank/DDBJ whole genome shotgun (WGS) entry which is preliminary data.</text>
</comment>
<evidence type="ECO:0000313" key="3">
    <source>
        <dbReference type="Proteomes" id="UP000239352"/>
    </source>
</evidence>
<accession>A0A2T0GRX5</accession>
<proteinExistence type="predicted"/>
<evidence type="ECO:0000256" key="1">
    <source>
        <dbReference type="SAM" id="MobiDB-lite"/>
    </source>
</evidence>
<feature type="compositionally biased region" description="Polar residues" evidence="1">
    <location>
        <begin position="1"/>
        <end position="20"/>
    </location>
</feature>
<dbReference type="InParanoid" id="A0A2T0GRX5"/>
<reference evidence="2 3" key="1">
    <citation type="submission" date="2018-03" db="EMBL/GenBank/DDBJ databases">
        <title>Actinopolyspora mortivallis from Sahara, screening for active biomolecules.</title>
        <authorList>
            <person name="Selama O."/>
            <person name="Wellington E.M.H."/>
            <person name="Hacene H."/>
        </authorList>
    </citation>
    <scope>NUCLEOTIDE SEQUENCE [LARGE SCALE GENOMIC DNA]</scope>
    <source>
        <strain evidence="2 3">M5A</strain>
    </source>
</reference>
<protein>
    <submittedName>
        <fullName evidence="2">Uncharacterized protein</fullName>
    </submittedName>
</protein>
<sequence>MTCGNIGSNRSHSRSDNSPYDTPDQRPQDPPVTPYVVQGYKITDSEALRTLHERGLPETESAVEIPKALLSFAEEA</sequence>
<dbReference type="Proteomes" id="UP000239352">
    <property type="component" value="Unassembled WGS sequence"/>
</dbReference>
<keyword evidence="3" id="KW-1185">Reference proteome</keyword>